<feature type="compositionally biased region" description="Polar residues" evidence="2">
    <location>
        <begin position="742"/>
        <end position="759"/>
    </location>
</feature>
<name>A0A1B2JA40_PICPA</name>
<feature type="compositionally biased region" description="Polar residues" evidence="2">
    <location>
        <begin position="599"/>
        <end position="611"/>
    </location>
</feature>
<feature type="domain" description="PH" evidence="3">
    <location>
        <begin position="404"/>
        <end position="501"/>
    </location>
</feature>
<dbReference type="Proteomes" id="UP000094565">
    <property type="component" value="Chromosome 2"/>
</dbReference>
<dbReference type="PANTHER" id="PTHR31941:SF15">
    <property type="entry name" value="ACTIVATOR OF SKN7 PROTEIN 10-RELATED"/>
    <property type="match status" value="1"/>
</dbReference>
<dbReference type="SUPFAM" id="SSF50729">
    <property type="entry name" value="PH domain-like"/>
    <property type="match status" value="1"/>
</dbReference>
<feature type="compositionally biased region" description="Polar residues" evidence="2">
    <location>
        <begin position="660"/>
        <end position="680"/>
    </location>
</feature>
<dbReference type="InterPro" id="IPR011993">
    <property type="entry name" value="PH-like_dom_sf"/>
</dbReference>
<evidence type="ECO:0000313" key="5">
    <source>
        <dbReference type="Proteomes" id="UP000094565"/>
    </source>
</evidence>
<dbReference type="Pfam" id="PF20400">
    <property type="entry name" value="BAR_4"/>
    <property type="match status" value="1"/>
</dbReference>
<feature type="region of interest" description="Disordered" evidence="2">
    <location>
        <begin position="580"/>
        <end position="647"/>
    </location>
</feature>
<evidence type="ECO:0000256" key="2">
    <source>
        <dbReference type="SAM" id="MobiDB-lite"/>
    </source>
</evidence>
<feature type="compositionally biased region" description="Low complexity" evidence="2">
    <location>
        <begin position="584"/>
        <end position="598"/>
    </location>
</feature>
<dbReference type="PANTHER" id="PTHR31941">
    <property type="entry name" value="CYTOSKELETAL SIGNALING PROTEIN SLM1"/>
    <property type="match status" value="1"/>
</dbReference>
<keyword evidence="5" id="KW-1185">Reference proteome</keyword>
<feature type="region of interest" description="Disordered" evidence="2">
    <location>
        <begin position="522"/>
        <end position="550"/>
    </location>
</feature>
<protein>
    <submittedName>
        <fullName evidence="4">BA75_02696T0</fullName>
    </submittedName>
</protein>
<feature type="region of interest" description="Disordered" evidence="2">
    <location>
        <begin position="1"/>
        <end position="72"/>
    </location>
</feature>
<feature type="compositionally biased region" description="Polar residues" evidence="2">
    <location>
        <begin position="628"/>
        <end position="641"/>
    </location>
</feature>
<dbReference type="Gene3D" id="2.30.29.30">
    <property type="entry name" value="Pleckstrin-homology domain (PH domain)/Phosphotyrosine-binding domain (PTB)"/>
    <property type="match status" value="1"/>
</dbReference>
<sequence length="785" mass="87825">MSRAPSPTGSYYGHSSKPSGSSFGGSRPALHGKESNESAFSSNDSLTTDPLRNGSQNLSLPPPSDPSSPYHIALPLNPHPVEQLVNRFTIWKKLIKELIFYFKELSSLKQHYYELNIHMLNNIKLLSKPTAKSVAPLDHNDDPTGESAAFTGTTEEKFMKTAFLPPSGSSITSVRSTLHNYHRALAEKELVTYNQLTLKVIPRLENFKRSLNSKIKEILTLKNDFKLQKIKSQVALTGQLLSDYVNVIELFNRGSTTTPSGFDTSEKYNSKLTSSGKYDPYVLKLRFDLQLRQQLLEENMVRESFLSIQKAGLLLEEVVYKEVQNAFGKFANLIDAELNTVKKNLVDDLKEGFLKNVPSSDWDYFILNDKANFLNISSKEILSPSPGRKLSNIVYPYQKKLAARCIRSGHLEKKNKLLKSYAKGYYVLTLNFLHEFKTPDRKREYMPQSSLPLDRIVLKESDRESRKFVLHDTATKTNHIFKCVDAVDAGKWYTDLKELTKYSSSIERNTIMEFRYANSVAKQPVQSHSKTSSESSIYLPERTTSPLPAELKDTEEISKNSSSFALPTFKNLSTSKLDEVLSAPPHESPNSDSSSTPSTIHQPVPSISITRHQSKKKPSKVPVRSETPPINTQQLRNNGSVKTGDIHSSFALSGDQIADQQDVSSLTQTNPAETNSTRTSPEIKGYDYNLDTPGKKPDVDYFSFKGQNVKTMPESSSGLNTPAESMSDSANSSTTKFHKTLQLPTPNFSDIIKNNSSIPVTPGELPSSSIKDMIKQYGLDEQLQE</sequence>
<dbReference type="Pfam" id="PF20399">
    <property type="entry name" value="PH_20"/>
    <property type="match status" value="1"/>
</dbReference>
<dbReference type="InterPro" id="IPR046869">
    <property type="entry name" value="SLM1/RGC1-like_PH"/>
</dbReference>
<evidence type="ECO:0000256" key="1">
    <source>
        <dbReference type="ARBA" id="ARBA00022553"/>
    </source>
</evidence>
<dbReference type="InterPro" id="IPR001849">
    <property type="entry name" value="PH_domain"/>
</dbReference>
<dbReference type="OrthoDB" id="2264563at2759"/>
<feature type="region of interest" description="Disordered" evidence="2">
    <location>
        <begin position="710"/>
        <end position="770"/>
    </location>
</feature>
<feature type="compositionally biased region" description="Polar residues" evidence="2">
    <location>
        <begin position="522"/>
        <end position="546"/>
    </location>
</feature>
<reference evidence="4 5" key="1">
    <citation type="submission" date="2016-02" db="EMBL/GenBank/DDBJ databases">
        <title>Comparative genomic and transcriptomic foundation for Pichia pastoris.</title>
        <authorList>
            <person name="Love K.R."/>
            <person name="Shah K.A."/>
            <person name="Whittaker C.A."/>
            <person name="Wu J."/>
            <person name="Bartlett M.C."/>
            <person name="Ma D."/>
            <person name="Leeson R.L."/>
            <person name="Priest M."/>
            <person name="Young S.K."/>
            <person name="Love J.C."/>
        </authorList>
    </citation>
    <scope>NUCLEOTIDE SEQUENCE [LARGE SCALE GENOMIC DNA]</scope>
    <source>
        <strain evidence="4 5">ATCC 28485</strain>
    </source>
</reference>
<accession>A0A1B2JA40</accession>
<keyword evidence="1" id="KW-0597">Phosphoprotein</keyword>
<feature type="compositionally biased region" description="Polar residues" evidence="2">
    <location>
        <begin position="710"/>
        <end position="735"/>
    </location>
</feature>
<evidence type="ECO:0000259" key="3">
    <source>
        <dbReference type="PROSITE" id="PS50003"/>
    </source>
</evidence>
<gene>
    <name evidence="4" type="ORF">ATY40_BA7502696</name>
</gene>
<proteinExistence type="predicted"/>
<feature type="region of interest" description="Disordered" evidence="2">
    <location>
        <begin position="660"/>
        <end position="692"/>
    </location>
</feature>
<evidence type="ECO:0000313" key="4">
    <source>
        <dbReference type="EMBL" id="ANZ74869.1"/>
    </source>
</evidence>
<dbReference type="PROSITE" id="PS50003">
    <property type="entry name" value="PH_DOMAIN"/>
    <property type="match status" value="1"/>
</dbReference>
<dbReference type="AlphaFoldDB" id="A0A1B2JA40"/>
<dbReference type="EMBL" id="CP014585">
    <property type="protein sequence ID" value="ANZ74869.1"/>
    <property type="molecule type" value="Genomic_DNA"/>
</dbReference>
<organism evidence="4 5">
    <name type="scientific">Komagataella pastoris</name>
    <name type="common">Yeast</name>
    <name type="synonym">Pichia pastoris</name>
    <dbReference type="NCBI Taxonomy" id="4922"/>
    <lineage>
        <taxon>Eukaryota</taxon>
        <taxon>Fungi</taxon>
        <taxon>Dikarya</taxon>
        <taxon>Ascomycota</taxon>
        <taxon>Saccharomycotina</taxon>
        <taxon>Pichiomycetes</taxon>
        <taxon>Pichiales</taxon>
        <taxon>Pichiaceae</taxon>
        <taxon>Komagataella</taxon>
    </lineage>
</organism>
<feature type="compositionally biased region" description="Polar residues" evidence="2">
    <location>
        <begin position="37"/>
        <end position="57"/>
    </location>
</feature>
<feature type="compositionally biased region" description="Low complexity" evidence="2">
    <location>
        <begin position="9"/>
        <end position="26"/>
    </location>
</feature>
<dbReference type="InterPro" id="IPR046868">
    <property type="entry name" value="BAR_4"/>
</dbReference>
<dbReference type="SMART" id="SM00233">
    <property type="entry name" value="PH"/>
    <property type="match status" value="1"/>
</dbReference>